<feature type="compositionally biased region" description="Basic and acidic residues" evidence="4">
    <location>
        <begin position="599"/>
        <end position="612"/>
    </location>
</feature>
<feature type="compositionally biased region" description="Basic and acidic residues" evidence="4">
    <location>
        <begin position="240"/>
        <end position="257"/>
    </location>
</feature>
<dbReference type="PANTHER" id="PTHR15410">
    <property type="entry name" value="HIRA-INTERACTING PROTEIN 3"/>
    <property type="match status" value="1"/>
</dbReference>
<evidence type="ECO:0000256" key="2">
    <source>
        <dbReference type="ARBA" id="ARBA00023186"/>
    </source>
</evidence>
<feature type="compositionally biased region" description="Basic residues" evidence="4">
    <location>
        <begin position="386"/>
        <end position="401"/>
    </location>
</feature>
<reference evidence="6 7" key="1">
    <citation type="journal article" date="2022" name="Gigascience">
        <title>A chromosome-level genome assembly and annotation of the desert horned lizard, Phrynosoma platyrhinos, provides insight into chromosomal rearrangements among reptiles.</title>
        <authorList>
            <person name="Koochekian N."/>
            <person name="Ascanio A."/>
            <person name="Farleigh K."/>
            <person name="Card D.C."/>
            <person name="Schield D.R."/>
            <person name="Castoe T.A."/>
            <person name="Jezkova T."/>
        </authorList>
    </citation>
    <scope>NUCLEOTIDE SEQUENCE [LARGE SCALE GENOMIC DNA]</scope>
    <source>
        <strain evidence="6">NK-2021</strain>
    </source>
</reference>
<feature type="region of interest" description="Disordered" evidence="4">
    <location>
        <begin position="692"/>
        <end position="738"/>
    </location>
</feature>
<protein>
    <recommendedName>
        <fullName evidence="5">Histone chaperone domain-containing protein</fullName>
    </recommendedName>
</protein>
<feature type="compositionally biased region" description="Basic and acidic residues" evidence="4">
    <location>
        <begin position="459"/>
        <end position="468"/>
    </location>
</feature>
<accession>A0ABQ7TAB7</accession>
<dbReference type="Pfam" id="PF09649">
    <property type="entry name" value="CHZ"/>
    <property type="match status" value="1"/>
</dbReference>
<feature type="compositionally biased region" description="Low complexity" evidence="4">
    <location>
        <begin position="123"/>
        <end position="132"/>
    </location>
</feature>
<feature type="compositionally biased region" description="Low complexity" evidence="4">
    <location>
        <begin position="224"/>
        <end position="237"/>
    </location>
</feature>
<feature type="compositionally biased region" description="Basic and acidic residues" evidence="4">
    <location>
        <begin position="107"/>
        <end position="119"/>
    </location>
</feature>
<feature type="compositionally biased region" description="Basic residues" evidence="4">
    <location>
        <begin position="491"/>
        <end position="501"/>
    </location>
</feature>
<comment type="subcellular location">
    <subcellularLocation>
        <location evidence="1">Nucleus</location>
    </subcellularLocation>
</comment>
<keyword evidence="2" id="KW-0143">Chaperone</keyword>
<feature type="compositionally biased region" description="Basic and acidic residues" evidence="4">
    <location>
        <begin position="431"/>
        <end position="440"/>
    </location>
</feature>
<feature type="domain" description="Histone chaperone" evidence="5">
    <location>
        <begin position="672"/>
        <end position="708"/>
    </location>
</feature>
<feature type="compositionally biased region" description="Basic and acidic residues" evidence="4">
    <location>
        <begin position="566"/>
        <end position="580"/>
    </location>
</feature>
<name>A0ABQ7TAB7_PHRPL</name>
<feature type="compositionally biased region" description="Acidic residues" evidence="4">
    <location>
        <begin position="185"/>
        <end position="199"/>
    </location>
</feature>
<evidence type="ECO:0000256" key="4">
    <source>
        <dbReference type="SAM" id="MobiDB-lite"/>
    </source>
</evidence>
<dbReference type="EMBL" id="JAIPUX010000521">
    <property type="protein sequence ID" value="KAH0626402.1"/>
    <property type="molecule type" value="Genomic_DNA"/>
</dbReference>
<evidence type="ECO:0000259" key="5">
    <source>
        <dbReference type="SMART" id="SM01082"/>
    </source>
</evidence>
<evidence type="ECO:0000256" key="1">
    <source>
        <dbReference type="ARBA" id="ARBA00004123"/>
    </source>
</evidence>
<dbReference type="Proteomes" id="UP000826234">
    <property type="component" value="Unassembled WGS sequence"/>
</dbReference>
<gene>
    <name evidence="6" type="ORF">JD844_001363</name>
</gene>
<dbReference type="InterPro" id="IPR037647">
    <property type="entry name" value="HIRIP3"/>
</dbReference>
<dbReference type="PANTHER" id="PTHR15410:SF2">
    <property type="entry name" value="HIRA-INTERACTING PROTEIN 3"/>
    <property type="match status" value="1"/>
</dbReference>
<feature type="compositionally biased region" description="Basic and acidic residues" evidence="4">
    <location>
        <begin position="330"/>
        <end position="354"/>
    </location>
</feature>
<evidence type="ECO:0000256" key="3">
    <source>
        <dbReference type="ARBA" id="ARBA00023242"/>
    </source>
</evidence>
<keyword evidence="7" id="KW-1185">Reference proteome</keyword>
<comment type="caution">
    <text evidence="6">The sequence shown here is derived from an EMBL/GenBank/DDBJ whole genome shotgun (WGS) entry which is preliminary data.</text>
</comment>
<evidence type="ECO:0000313" key="7">
    <source>
        <dbReference type="Proteomes" id="UP000826234"/>
    </source>
</evidence>
<feature type="compositionally biased region" description="Basic and acidic residues" evidence="4">
    <location>
        <begin position="404"/>
        <end position="424"/>
    </location>
</feature>
<feature type="region of interest" description="Disordered" evidence="4">
    <location>
        <begin position="66"/>
        <end position="614"/>
    </location>
</feature>
<feature type="compositionally biased region" description="Acidic residues" evidence="4">
    <location>
        <begin position="532"/>
        <end position="541"/>
    </location>
</feature>
<dbReference type="SMART" id="SM01082">
    <property type="entry name" value="CHZ"/>
    <property type="match status" value="1"/>
</dbReference>
<feature type="compositionally biased region" description="Basic and acidic residues" evidence="4">
    <location>
        <begin position="283"/>
        <end position="311"/>
    </location>
</feature>
<proteinExistence type="predicted"/>
<organism evidence="6 7">
    <name type="scientific">Phrynosoma platyrhinos</name>
    <name type="common">Desert horned lizard</name>
    <dbReference type="NCBI Taxonomy" id="52577"/>
    <lineage>
        <taxon>Eukaryota</taxon>
        <taxon>Metazoa</taxon>
        <taxon>Chordata</taxon>
        <taxon>Craniata</taxon>
        <taxon>Vertebrata</taxon>
        <taxon>Euteleostomi</taxon>
        <taxon>Lepidosauria</taxon>
        <taxon>Squamata</taxon>
        <taxon>Bifurcata</taxon>
        <taxon>Unidentata</taxon>
        <taxon>Episquamata</taxon>
        <taxon>Toxicofera</taxon>
        <taxon>Iguania</taxon>
        <taxon>Phrynosomatidae</taxon>
        <taxon>Phrynosomatinae</taxon>
        <taxon>Phrynosoma</taxon>
    </lineage>
</organism>
<dbReference type="InterPro" id="IPR019098">
    <property type="entry name" value="Histone_chaperone_domain_CHZ"/>
</dbReference>
<keyword evidence="3" id="KW-0539">Nucleus</keyword>
<evidence type="ECO:0000313" key="6">
    <source>
        <dbReference type="EMBL" id="KAH0626402.1"/>
    </source>
</evidence>
<sequence>MAAQRTGEKLEMEGFVRGLFQGRPDLNVLTHTIIREKYRKHVGKESLTKEEREQLKKLVEEELVQMKVDDSPGSDEVSASVKSGGHKRSRCTSNSSETSSDEEDSGIDSKKIPLCDGSRHAGKSSSSSGQEESGAESHTDGSESDGIAKSKGRHQPQRAKNEKLKGSKRSNGLCGRRQRDRSESESEETTEEQQSDMEEGGGVGEQTKSAKGLITESENDSEQEFQGQKGFNKQQKQTVAKRENRKVDDQRGKKKNESEEDSEPSKVGKIHRKKKTDWSESEEEKKSASHNKGEDKARQRAWKSQERTKSEDDLESESEERPRNQKKMAKSKERIKGMSVEKLDSDSDRSEGKSQMKVATQKGKTRKASEDKWSPESESDSEDKRHSKKGGLKRTQKRNVSSKKLMEEKEGKKQGIHEPRRSVSSEDTESESDKCKDLKQSKKGMRKPSISESESQSEAEEREKDKGKCQKITLSSVKWESGPEECESRIQGKKMALKKKSNSMSGSESSQEEEKQGKRRAEKSQRANNTESESESDDSESDLARRKKSQGQQKKETQKPKKRQKSKEEPEIRLVEKEESSSSGDEDNPTSSKQRHQGKGKDHHSGKSEEHHSIRRLKRYIWECGVRRNYKKLFEGCRSRKGQVEILKRELEDLGMKGPPSLAKCKALKQKREEAAEVASLDLSNIISTKGRPRRRNVWSLYSKPEEPPSSPEEPPIHRPATDWSHLRGVISSDGESS</sequence>